<dbReference type="GO" id="GO:0006508">
    <property type="term" value="P:proteolysis"/>
    <property type="evidence" value="ECO:0007669"/>
    <property type="project" value="UniProtKB-KW"/>
</dbReference>
<evidence type="ECO:0000313" key="3">
    <source>
        <dbReference type="Proteomes" id="UP000180235"/>
    </source>
</evidence>
<dbReference type="RefSeq" id="WP_071455008.1">
    <property type="nucleotide sequence ID" value="NZ_CP017675.1"/>
</dbReference>
<dbReference type="GO" id="GO:0005829">
    <property type="term" value="C:cytosol"/>
    <property type="evidence" value="ECO:0007669"/>
    <property type="project" value="TreeGrafter"/>
</dbReference>
<proteinExistence type="predicted"/>
<dbReference type="KEGG" id="glt:GlitD10_2257"/>
<dbReference type="InterPro" id="IPR036059">
    <property type="entry name" value="TldD/PmbA_sf"/>
</dbReference>
<gene>
    <name evidence="2" type="primary">pmbA</name>
    <name evidence="2" type="ORF">GlitD10_2257</name>
</gene>
<dbReference type="STRING" id="1188229.GlitD10_2257"/>
<protein>
    <submittedName>
        <fullName evidence="2">Zn-dependent protease</fullName>
    </submittedName>
</protein>
<keyword evidence="2" id="KW-0645">Protease</keyword>
<dbReference type="InterPro" id="IPR035068">
    <property type="entry name" value="TldD/PmbA_N"/>
</dbReference>
<organism evidence="2 3">
    <name type="scientific">Gloeomargarita lithophora Alchichica-D10</name>
    <dbReference type="NCBI Taxonomy" id="1188229"/>
    <lineage>
        <taxon>Bacteria</taxon>
        <taxon>Bacillati</taxon>
        <taxon>Cyanobacteriota</taxon>
        <taxon>Cyanophyceae</taxon>
        <taxon>Gloeomargaritales</taxon>
        <taxon>Gloeomargaritaceae</taxon>
        <taxon>Gloeomargarita</taxon>
    </lineage>
</organism>
<accession>A0A1J0AF88</accession>
<evidence type="ECO:0000313" key="2">
    <source>
        <dbReference type="EMBL" id="APB34589.1"/>
    </source>
</evidence>
<dbReference type="InterPro" id="IPR047657">
    <property type="entry name" value="PmbA"/>
</dbReference>
<dbReference type="PANTHER" id="PTHR43421:SF1">
    <property type="entry name" value="METALLOPROTEASE PMBA"/>
    <property type="match status" value="1"/>
</dbReference>
<dbReference type="AlphaFoldDB" id="A0A1J0AF88"/>
<dbReference type="PANTHER" id="PTHR43421">
    <property type="entry name" value="METALLOPROTEASE PMBA"/>
    <property type="match status" value="1"/>
</dbReference>
<name>A0A1J0AF88_9CYAN</name>
<dbReference type="EMBL" id="CP017675">
    <property type="protein sequence ID" value="APB34589.1"/>
    <property type="molecule type" value="Genomic_DNA"/>
</dbReference>
<dbReference type="OrthoDB" id="440929at2"/>
<evidence type="ECO:0000259" key="1">
    <source>
        <dbReference type="Pfam" id="PF19289"/>
    </source>
</evidence>
<sequence length="433" mass="47310">MGEAAEFLVGELITQAQGAGAAQVQVQIESHTSQPVQFEANRLKSIERTESQTLALWVWRGGQPGVAVASGAVSPAQLVAKALAVADLRPSEPVWLQPGGVRAFAEVQPAIAPPELIPWGQGMIDRIRRDFPEVLCQGGLSWEASQTRLVNSEGLDYTYRTTALEVGMACEWVRGEDFLAVAEQTRTPAPFDPEPLVTRLCQALTWAKHNRPIPPGRWPVLLTAKAADLLWEPLQSALNGRQVLEGASPWAHRRGERVAHPRLTCRQEPQIPWHGCPFDDEGILTQAFTLIDQGVLTRFYTDQYTATQWGEPSSGNGFRPGLTRAPFPSLVNWWVQPGDLSDPELLRRLDTGLLVDQVLGGGADISGDFAVNVDLGYWVQGGQVQGRVKDTMIAGNVYDILQGDMVFGSEAHWQDGSFTPGIIIDQITITSKA</sequence>
<dbReference type="GO" id="GO:0008237">
    <property type="term" value="F:metallopeptidase activity"/>
    <property type="evidence" value="ECO:0007669"/>
    <property type="project" value="InterPro"/>
</dbReference>
<keyword evidence="2" id="KW-0378">Hydrolase</keyword>
<dbReference type="Proteomes" id="UP000180235">
    <property type="component" value="Chromosome"/>
</dbReference>
<reference evidence="2 3" key="1">
    <citation type="submission" date="2016-10" db="EMBL/GenBank/DDBJ databases">
        <title>Description of Gloeomargarita lithophora gen. nov., sp. nov., a thylakoid-bearing basal-branching cyanobacterium with intracellular carbonates, and proposal for Gloeomargaritales ord. nov.</title>
        <authorList>
            <person name="Moreira D."/>
            <person name="Tavera R."/>
            <person name="Benzerara K."/>
            <person name="Skouri-Panet F."/>
            <person name="Couradeau E."/>
            <person name="Gerard E."/>
            <person name="Loussert C."/>
            <person name="Novelo E."/>
            <person name="Zivanovic Y."/>
            <person name="Lopez-Garcia P."/>
        </authorList>
    </citation>
    <scope>NUCLEOTIDE SEQUENCE [LARGE SCALE GENOMIC DNA]</scope>
    <source>
        <strain evidence="2 3">D10</strain>
    </source>
</reference>
<dbReference type="Pfam" id="PF19289">
    <property type="entry name" value="PmbA_TldD_3rd"/>
    <property type="match status" value="1"/>
</dbReference>
<feature type="domain" description="Metalloprotease TldD/E C-terminal" evidence="1">
    <location>
        <begin position="215"/>
        <end position="430"/>
    </location>
</feature>
<keyword evidence="3" id="KW-1185">Reference proteome</keyword>
<dbReference type="SUPFAM" id="SSF111283">
    <property type="entry name" value="Putative modulator of DNA gyrase, PmbA/TldD"/>
    <property type="match status" value="1"/>
</dbReference>
<dbReference type="InterPro" id="IPR045569">
    <property type="entry name" value="Metalloprtase-TldD/E_C"/>
</dbReference>
<dbReference type="Gene3D" id="3.30.2290.10">
    <property type="entry name" value="PmbA/TldD superfamily"/>
    <property type="match status" value="1"/>
</dbReference>